<keyword evidence="1" id="KW-0812">Transmembrane</keyword>
<name>A0A2Z6N9F4_TRISU</name>
<dbReference type="Proteomes" id="UP000242715">
    <property type="component" value="Unassembled WGS sequence"/>
</dbReference>
<evidence type="ECO:0000256" key="1">
    <source>
        <dbReference type="SAM" id="Phobius"/>
    </source>
</evidence>
<feature type="transmembrane region" description="Helical" evidence="1">
    <location>
        <begin position="218"/>
        <end position="238"/>
    </location>
</feature>
<dbReference type="PANTHER" id="PTHR36617:SF16">
    <property type="entry name" value="OS04G0516500 PROTEIN"/>
    <property type="match status" value="1"/>
</dbReference>
<dbReference type="OrthoDB" id="1393472at2759"/>
<evidence type="ECO:0008006" key="4">
    <source>
        <dbReference type="Google" id="ProtNLM"/>
    </source>
</evidence>
<evidence type="ECO:0000313" key="3">
    <source>
        <dbReference type="Proteomes" id="UP000242715"/>
    </source>
</evidence>
<dbReference type="AlphaFoldDB" id="A0A2Z6N9F4"/>
<dbReference type="PANTHER" id="PTHR36617">
    <property type="entry name" value="PROTEIN, PUTATIVE-RELATED"/>
    <property type="match status" value="1"/>
</dbReference>
<evidence type="ECO:0000313" key="2">
    <source>
        <dbReference type="EMBL" id="GAU25847.1"/>
    </source>
</evidence>
<proteinExistence type="predicted"/>
<keyword evidence="3" id="KW-1185">Reference proteome</keyword>
<accession>A0A2Z6N9F4</accession>
<sequence length="269" mass="31134">MGNGNTIKFWKDVWIGDQSLEVRFPRLFGIFVQQDETVGNIGRWEHGGWRWGLMWRRHFVWEEAIFQQLLDLVSRVIIKEEEDKWIWNPARDEGFSVKSIFAASIWYGLNRWLGVVSVLPPNVAQSYAIFVGSGLDKKRKKGRSIVWLAFIWAVLQVRNNLIFNNVEVAVVEVVDYIQRLSCHWFVNNTRKGPCLLYEWVWNRWIVCQDEIKDISRRLLPSLCLSAAIVLIFSAGLCFERDGGIGSLVCVFALRCCISVFCCLLLMLAA</sequence>
<keyword evidence="1" id="KW-1133">Transmembrane helix</keyword>
<reference evidence="3" key="1">
    <citation type="journal article" date="2017" name="Front. Plant Sci.">
        <title>Climate Clever Clovers: New Paradigm to Reduce the Environmental Footprint of Ruminants by Breeding Low Methanogenic Forages Utilizing Haplotype Variation.</title>
        <authorList>
            <person name="Kaur P."/>
            <person name="Appels R."/>
            <person name="Bayer P.E."/>
            <person name="Keeble-Gagnere G."/>
            <person name="Wang J."/>
            <person name="Hirakawa H."/>
            <person name="Shirasawa K."/>
            <person name="Vercoe P."/>
            <person name="Stefanova K."/>
            <person name="Durmic Z."/>
            <person name="Nichols P."/>
            <person name="Revell C."/>
            <person name="Isobe S.N."/>
            <person name="Edwards D."/>
            <person name="Erskine W."/>
        </authorList>
    </citation>
    <scope>NUCLEOTIDE SEQUENCE [LARGE SCALE GENOMIC DNA]</scope>
    <source>
        <strain evidence="3">cv. Daliak</strain>
    </source>
</reference>
<organism evidence="2 3">
    <name type="scientific">Trifolium subterraneum</name>
    <name type="common">Subterranean clover</name>
    <dbReference type="NCBI Taxonomy" id="3900"/>
    <lineage>
        <taxon>Eukaryota</taxon>
        <taxon>Viridiplantae</taxon>
        <taxon>Streptophyta</taxon>
        <taxon>Embryophyta</taxon>
        <taxon>Tracheophyta</taxon>
        <taxon>Spermatophyta</taxon>
        <taxon>Magnoliopsida</taxon>
        <taxon>eudicotyledons</taxon>
        <taxon>Gunneridae</taxon>
        <taxon>Pentapetalae</taxon>
        <taxon>rosids</taxon>
        <taxon>fabids</taxon>
        <taxon>Fabales</taxon>
        <taxon>Fabaceae</taxon>
        <taxon>Papilionoideae</taxon>
        <taxon>50 kb inversion clade</taxon>
        <taxon>NPAAA clade</taxon>
        <taxon>Hologalegina</taxon>
        <taxon>IRL clade</taxon>
        <taxon>Trifolieae</taxon>
        <taxon>Trifolium</taxon>
    </lineage>
</organism>
<feature type="transmembrane region" description="Helical" evidence="1">
    <location>
        <begin position="244"/>
        <end position="268"/>
    </location>
</feature>
<keyword evidence="1" id="KW-0472">Membrane</keyword>
<protein>
    <recommendedName>
        <fullName evidence="4">Reverse transcriptase zinc-binding domain-containing protein</fullName>
    </recommendedName>
</protein>
<gene>
    <name evidence="2" type="ORF">TSUD_31110</name>
</gene>
<dbReference type="EMBL" id="DF973322">
    <property type="protein sequence ID" value="GAU25847.1"/>
    <property type="molecule type" value="Genomic_DNA"/>
</dbReference>